<reference evidence="1 2" key="1">
    <citation type="submission" date="2018-06" db="EMBL/GenBank/DDBJ databases">
        <title>Genomic Encyclopedia of Type Strains, Phase IV (KMG-IV): sequencing the most valuable type-strain genomes for metagenomic binning, comparative biology and taxonomic classification.</title>
        <authorList>
            <person name="Goeker M."/>
        </authorList>
    </citation>
    <scope>NUCLEOTIDE SEQUENCE [LARGE SCALE GENOMIC DNA]</scope>
    <source>
        <strain evidence="1 2">DSM 24032</strain>
    </source>
</reference>
<sequence>MDAIVYLIEYYSPDFKKSLRLADSKPIVVPQNADYVSLESDQGLFGGKVSHKGHWIGYSSEYKSTVHYTTVHLAEIEGEQKEPSKPVPD</sequence>
<comment type="caution">
    <text evidence="1">The sequence shown here is derived from an EMBL/GenBank/DDBJ whole genome shotgun (WGS) entry which is preliminary data.</text>
</comment>
<accession>A0A395JLP9</accession>
<gene>
    <name evidence="1" type="ORF">DFR28_1021159</name>
</gene>
<proteinExistence type="predicted"/>
<dbReference type="AlphaFoldDB" id="A0A395JLP9"/>
<evidence type="ECO:0000313" key="2">
    <source>
        <dbReference type="Proteomes" id="UP000253083"/>
    </source>
</evidence>
<dbReference type="EMBL" id="QNRT01000002">
    <property type="protein sequence ID" value="RBP51726.1"/>
    <property type="molecule type" value="Genomic_DNA"/>
</dbReference>
<name>A0A395JLP9_9GAMM</name>
<dbReference type="Proteomes" id="UP000253083">
    <property type="component" value="Unassembled WGS sequence"/>
</dbReference>
<protein>
    <submittedName>
        <fullName evidence="1">Uncharacterized protein</fullName>
    </submittedName>
</protein>
<evidence type="ECO:0000313" key="1">
    <source>
        <dbReference type="EMBL" id="RBP51726.1"/>
    </source>
</evidence>
<dbReference type="RefSeq" id="WP_113954471.1">
    <property type="nucleotide sequence ID" value="NZ_QNRT01000002.1"/>
</dbReference>
<dbReference type="InParanoid" id="A0A395JLP9"/>
<keyword evidence="2" id="KW-1185">Reference proteome</keyword>
<organism evidence="1 2">
    <name type="scientific">Arenicella xantha</name>
    <dbReference type="NCBI Taxonomy" id="644221"/>
    <lineage>
        <taxon>Bacteria</taxon>
        <taxon>Pseudomonadati</taxon>
        <taxon>Pseudomonadota</taxon>
        <taxon>Gammaproteobacteria</taxon>
        <taxon>Arenicellales</taxon>
        <taxon>Arenicellaceae</taxon>
        <taxon>Arenicella</taxon>
    </lineage>
</organism>